<evidence type="ECO:0000313" key="2">
    <source>
        <dbReference type="Proteomes" id="UP001500653"/>
    </source>
</evidence>
<accession>A0ABP4GZH5</accession>
<sequence length="123" mass="13602">MALIPPSDEEAPHLAALRRAVELGFRFRPLTVTPEDGGVPAALYAERWCRYGVVENITVPSMDQTIARRLRTEDYPHGDPLWQHIGTVADVIHELLALPAHGFPGAPTLARRTSDSFWLPGNP</sequence>
<reference evidence="2" key="1">
    <citation type="journal article" date="2019" name="Int. J. Syst. Evol. Microbiol.">
        <title>The Global Catalogue of Microorganisms (GCM) 10K type strain sequencing project: providing services to taxonomists for standard genome sequencing and annotation.</title>
        <authorList>
            <consortium name="The Broad Institute Genomics Platform"/>
            <consortium name="The Broad Institute Genome Sequencing Center for Infectious Disease"/>
            <person name="Wu L."/>
            <person name="Ma J."/>
        </authorList>
    </citation>
    <scope>NUCLEOTIDE SEQUENCE [LARGE SCALE GENOMIC DNA]</scope>
    <source>
        <strain evidence="2">JCM 13023</strain>
    </source>
</reference>
<dbReference type="Proteomes" id="UP001500653">
    <property type="component" value="Unassembled WGS sequence"/>
</dbReference>
<protein>
    <recommendedName>
        <fullName evidence="3">Zeta toxin</fullName>
    </recommendedName>
</protein>
<evidence type="ECO:0008006" key="3">
    <source>
        <dbReference type="Google" id="ProtNLM"/>
    </source>
</evidence>
<keyword evidence="2" id="KW-1185">Reference proteome</keyword>
<comment type="caution">
    <text evidence="1">The sequence shown here is derived from an EMBL/GenBank/DDBJ whole genome shotgun (WGS) entry which is preliminary data.</text>
</comment>
<name>A0ABP4GZH5_9PSEU</name>
<evidence type="ECO:0000313" key="1">
    <source>
        <dbReference type="EMBL" id="GAA1245076.1"/>
    </source>
</evidence>
<dbReference type="RefSeq" id="WP_253866176.1">
    <property type="nucleotide sequence ID" value="NZ_BAAALN010000010.1"/>
</dbReference>
<proteinExistence type="predicted"/>
<gene>
    <name evidence="1" type="ORF">GCM10009676_33710</name>
</gene>
<organism evidence="1 2">
    <name type="scientific">Prauserella halophila</name>
    <dbReference type="NCBI Taxonomy" id="185641"/>
    <lineage>
        <taxon>Bacteria</taxon>
        <taxon>Bacillati</taxon>
        <taxon>Actinomycetota</taxon>
        <taxon>Actinomycetes</taxon>
        <taxon>Pseudonocardiales</taxon>
        <taxon>Pseudonocardiaceae</taxon>
        <taxon>Prauserella</taxon>
    </lineage>
</organism>
<dbReference type="EMBL" id="BAAALN010000010">
    <property type="protein sequence ID" value="GAA1245076.1"/>
    <property type="molecule type" value="Genomic_DNA"/>
</dbReference>